<keyword evidence="6" id="KW-1185">Reference proteome</keyword>
<evidence type="ECO:0000256" key="1">
    <source>
        <dbReference type="ARBA" id="ARBA00004442"/>
    </source>
</evidence>
<evidence type="ECO:0000256" key="4">
    <source>
        <dbReference type="SAM" id="SignalP"/>
    </source>
</evidence>
<dbReference type="InterPro" id="IPR036942">
    <property type="entry name" value="Beta-barrel_TonB_sf"/>
</dbReference>
<comment type="caution">
    <text evidence="5">The sequence shown here is derived from an EMBL/GenBank/DDBJ whole genome shotgun (WGS) entry which is preliminary data.</text>
</comment>
<feature type="chain" id="PRO_5031472313" evidence="4">
    <location>
        <begin position="24"/>
        <end position="580"/>
    </location>
</feature>
<dbReference type="Gene3D" id="2.60.40.1120">
    <property type="entry name" value="Carboxypeptidase-like, regulatory domain"/>
    <property type="match status" value="1"/>
</dbReference>
<evidence type="ECO:0000256" key="2">
    <source>
        <dbReference type="ARBA" id="ARBA00023136"/>
    </source>
</evidence>
<keyword evidence="2" id="KW-0472">Membrane</keyword>
<evidence type="ECO:0000313" key="5">
    <source>
        <dbReference type="EMBL" id="MBA0084616.1"/>
    </source>
</evidence>
<evidence type="ECO:0000256" key="3">
    <source>
        <dbReference type="ARBA" id="ARBA00023237"/>
    </source>
</evidence>
<keyword evidence="3" id="KW-0998">Cell outer membrane</keyword>
<proteinExistence type="predicted"/>
<dbReference type="GO" id="GO:0030246">
    <property type="term" value="F:carbohydrate binding"/>
    <property type="evidence" value="ECO:0007669"/>
    <property type="project" value="InterPro"/>
</dbReference>
<organism evidence="5 6">
    <name type="scientific">Candidatus Acidiferrum panamense</name>
    <dbReference type="NCBI Taxonomy" id="2741543"/>
    <lineage>
        <taxon>Bacteria</taxon>
        <taxon>Pseudomonadati</taxon>
        <taxon>Acidobacteriota</taxon>
        <taxon>Terriglobia</taxon>
        <taxon>Candidatus Acidiferrales</taxon>
        <taxon>Candidatus Acidiferrum</taxon>
    </lineage>
</organism>
<dbReference type="SUPFAM" id="SSF56935">
    <property type="entry name" value="Porins"/>
    <property type="match status" value="1"/>
</dbReference>
<gene>
    <name evidence="5" type="ORF">HRJ53_06455</name>
</gene>
<name>A0A7V8SW85_9BACT</name>
<accession>A0A7V8SW85</accession>
<dbReference type="SUPFAM" id="SSF49452">
    <property type="entry name" value="Starch-binding domain-like"/>
    <property type="match status" value="1"/>
</dbReference>
<dbReference type="Proteomes" id="UP000567293">
    <property type="component" value="Unassembled WGS sequence"/>
</dbReference>
<reference evidence="5" key="1">
    <citation type="submission" date="2020-06" db="EMBL/GenBank/DDBJ databases">
        <title>Legume-microbial interactions unlock mineral nutrients during tropical forest succession.</title>
        <authorList>
            <person name="Epihov D.Z."/>
        </authorList>
    </citation>
    <scope>NUCLEOTIDE SEQUENCE [LARGE SCALE GENOMIC DNA]</scope>
    <source>
        <strain evidence="5">Pan2503</strain>
    </source>
</reference>
<comment type="subcellular location">
    <subcellularLocation>
        <location evidence="1">Cell outer membrane</location>
    </subcellularLocation>
</comment>
<dbReference type="Pfam" id="PF13620">
    <property type="entry name" value="CarboxypepD_reg"/>
    <property type="match status" value="1"/>
</dbReference>
<feature type="signal peptide" evidence="4">
    <location>
        <begin position="1"/>
        <end position="23"/>
    </location>
</feature>
<keyword evidence="4" id="KW-0732">Signal</keyword>
<evidence type="ECO:0000313" key="6">
    <source>
        <dbReference type="Proteomes" id="UP000567293"/>
    </source>
</evidence>
<dbReference type="EMBL" id="JACDQQ010000638">
    <property type="protein sequence ID" value="MBA0084616.1"/>
    <property type="molecule type" value="Genomic_DNA"/>
</dbReference>
<dbReference type="InterPro" id="IPR013784">
    <property type="entry name" value="Carb-bd-like_fold"/>
</dbReference>
<dbReference type="GO" id="GO:0009279">
    <property type="term" value="C:cell outer membrane"/>
    <property type="evidence" value="ECO:0007669"/>
    <property type="project" value="UniProtKB-SubCell"/>
</dbReference>
<sequence>MKQGQLRVLGALVLTAAVSPFVAKPAAAQAKPVLGKLAGVVRDTAGTPQMGASIELVPEFGGIAAPHSLLTNTQGIFEGSKLLPGLYTLRVTLAGFLPTLDKHVRVSSNLTTVVRVELESMYATLEQLRRTPSAAPSTPDDWKWVLRSTASVRPVLEWVDQPDSTALYADNRRLGVPRVRMEFTDGARGAASPGSIAPRPATAVAYDRQLGDTSSLLFAGQMSYDEDAPGGAIATVWLPSGTLGAGPHTALVLREAKIGPDGPSFRGARLDQGGTLSLGDRLVLHYGGEYVLVGLGASASAVRPRAQLNYRVSRGWSTELVVASTPTGPEPLEAAESEPGAMLAAALNQLDAFPALLMRDGRPVLQNAFHEEIAANRKIGAHGVLQFAGFHEDNRHTAVYGLSGQTLPAADYFQDYFSNGFAYDGGASSNWGARVAFRKKLEGDTEFTALYSVSNALAPGNDMDGVLRDLLQSVPRHSLGAGVSAKLPRLGTKLNAGYKWISGPAVSRLDAYGESLYQMDPYFHLMVRQPLPKWALGRWEAIADCDNLLAQGYVPTSSRDGHVVLVPSFRTFRGGLSVQF</sequence>
<dbReference type="AlphaFoldDB" id="A0A7V8SW85"/>
<dbReference type="GO" id="GO:0004180">
    <property type="term" value="F:carboxypeptidase activity"/>
    <property type="evidence" value="ECO:0007669"/>
    <property type="project" value="UniProtKB-KW"/>
</dbReference>
<protein>
    <submittedName>
        <fullName evidence="5">Carboxypeptidase regulatory-like domain-containing protein</fullName>
    </submittedName>
</protein>
<dbReference type="Gene3D" id="2.40.170.20">
    <property type="entry name" value="TonB-dependent receptor, beta-barrel domain"/>
    <property type="match status" value="1"/>
</dbReference>